<proteinExistence type="predicted"/>
<dbReference type="SUPFAM" id="SSF53649">
    <property type="entry name" value="Alkaline phosphatase-like"/>
    <property type="match status" value="1"/>
</dbReference>
<dbReference type="Pfam" id="PF02995">
    <property type="entry name" value="DUF229"/>
    <property type="match status" value="2"/>
</dbReference>
<dbReference type="GO" id="GO:0005615">
    <property type="term" value="C:extracellular space"/>
    <property type="evidence" value="ECO:0007669"/>
    <property type="project" value="TreeGrafter"/>
</dbReference>
<dbReference type="Proteomes" id="UP001152795">
    <property type="component" value="Unassembled WGS sequence"/>
</dbReference>
<evidence type="ECO:0000313" key="1">
    <source>
        <dbReference type="EMBL" id="CAB3984820.1"/>
    </source>
</evidence>
<dbReference type="OrthoDB" id="5962822at2759"/>
<gene>
    <name evidence="1" type="ORF">PACLA_8A067857</name>
</gene>
<dbReference type="InterPro" id="IPR004245">
    <property type="entry name" value="DUF229"/>
</dbReference>
<reference evidence="1" key="1">
    <citation type="submission" date="2020-04" db="EMBL/GenBank/DDBJ databases">
        <authorList>
            <person name="Alioto T."/>
            <person name="Alioto T."/>
            <person name="Gomez Garrido J."/>
        </authorList>
    </citation>
    <scope>NUCLEOTIDE SEQUENCE</scope>
    <source>
        <strain evidence="1">A484AB</strain>
    </source>
</reference>
<dbReference type="EMBL" id="CACRXK020000790">
    <property type="protein sequence ID" value="CAB3984820.1"/>
    <property type="molecule type" value="Genomic_DNA"/>
</dbReference>
<dbReference type="Gene3D" id="3.40.720.10">
    <property type="entry name" value="Alkaline Phosphatase, subunit A"/>
    <property type="match status" value="1"/>
</dbReference>
<name>A0A6S7GI08_PARCT</name>
<evidence type="ECO:0000313" key="2">
    <source>
        <dbReference type="Proteomes" id="UP001152795"/>
    </source>
</evidence>
<dbReference type="PANTHER" id="PTHR10974">
    <property type="entry name" value="FI08016P-RELATED"/>
    <property type="match status" value="1"/>
</dbReference>
<dbReference type="InterPro" id="IPR017850">
    <property type="entry name" value="Alkaline_phosphatase_core_sf"/>
</dbReference>
<accession>A0A6S7GI08</accession>
<organism evidence="1 2">
    <name type="scientific">Paramuricea clavata</name>
    <name type="common">Red gorgonian</name>
    <name type="synonym">Violescent sea-whip</name>
    <dbReference type="NCBI Taxonomy" id="317549"/>
    <lineage>
        <taxon>Eukaryota</taxon>
        <taxon>Metazoa</taxon>
        <taxon>Cnidaria</taxon>
        <taxon>Anthozoa</taxon>
        <taxon>Octocorallia</taxon>
        <taxon>Malacalcyonacea</taxon>
        <taxon>Plexauridae</taxon>
        <taxon>Paramuricea</taxon>
    </lineage>
</organism>
<comment type="caution">
    <text evidence="1">The sequence shown here is derived from an EMBL/GenBank/DDBJ whole genome shotgun (WGS) entry which is preliminary data.</text>
</comment>
<dbReference type="PANTHER" id="PTHR10974:SF39">
    <property type="entry name" value="E2F TRANSCRIPTION FACTOR CC-MB DOMAIN-CONTAINING PROTEIN"/>
    <property type="match status" value="1"/>
</dbReference>
<keyword evidence="2" id="KW-1185">Reference proteome</keyword>
<dbReference type="AlphaFoldDB" id="A0A6S7GI08"/>
<protein>
    <submittedName>
        <fullName evidence="1">Sodium potassium calcium exchanger 5</fullName>
    </submittedName>
</protein>
<sequence length="935" mass="108319">MADFEQTTSRPLIWFIRQEQAQQTRVSSSESGFRFQTNRFDKQTRQTINSELPLAENKTSHVQYLVYEPTESTSLTQAIESVDPTHAVFPTYGTYEEMLEDDTHESNNRKFPEYSTSPYRGLRKPLPTKVLKKSQNPKCRRRLLTSSDWADVVEHFGKYGSMKAWQCNTNNAIKICTVSEDKTYKREEIKVSCESSPCKDKRISLGLFRDTTGEIKWQLVRNLNRLSTLLKNHVMSSEFAPGFALLKCEDGQGIQVLSFPKVLDRMEAVQKHEKRRRFNINIVLEDSLSRAHFYRTLLKTASTFRDIIYNQSIPSTLLEFEKVQSYVPNTYNSLQRLFTAQKYWKSKTNCDNSVKKFLPNDTEYTCTFGFEEMFSRYKKAGYSTLLQEDHCWYDEWSSFLDPRYRLARVKDEKARLSRWKDYVGILEKSGRWKEVDDYGMSILSCDVYKNYNKTNPFSSRTVPNVCFAGRHYGSFILEYVKKYTELNDIAAQPFLAYTHLITSHDTNGRRIVNDDESLADLFHHAAHLRNTVTIFISDHGGKATDFAAYTTQGREEINQPLLFIIIPHEISEFLGPEVMNALVVNQNRLVGLEDLHYSLVSILDTDPNIWGTQTEDPPKNRVLHADPNRHHRNPNVGVIPTRLRGLFKPVPLDRTCEQMTIRWDVLCLCEGMDTTVPNDSEIVQWAAEFALGTLNNRIQEQYTTALRSKPGAALTSGFYGYGACQRYTSTGITRARRLIAGSDQKLIFSLLVKPFNTKTVEIFDFEVSFPMKENVNGITLNNLVRISQFNKYEKCTDEGVDPKLCACHADQRNNTLWRNAFYLKTASQENFKLKPRRQILDQPCLTIISRVRRRGAKANWRSVIKTYEAVNACADVMYKLIIAFKMTQNTRVSLKYPESVTLLPRTVTFLLTANNYRRFELFIPTFKFKKSRWRN</sequence>